<proteinExistence type="predicted"/>
<protein>
    <submittedName>
        <fullName evidence="10">Response regulator transcription factor</fullName>
    </submittedName>
</protein>
<organism evidence="10 11">
    <name type="scientific">Paenibacillus timonensis</name>
    <dbReference type="NCBI Taxonomy" id="225915"/>
    <lineage>
        <taxon>Bacteria</taxon>
        <taxon>Bacillati</taxon>
        <taxon>Bacillota</taxon>
        <taxon>Bacilli</taxon>
        <taxon>Bacillales</taxon>
        <taxon>Paenibacillaceae</taxon>
        <taxon>Paenibacillus</taxon>
    </lineage>
</organism>
<evidence type="ECO:0000256" key="3">
    <source>
        <dbReference type="ARBA" id="ARBA00023015"/>
    </source>
</evidence>
<dbReference type="Gene3D" id="3.40.50.2300">
    <property type="match status" value="1"/>
</dbReference>
<gene>
    <name evidence="10" type="ORF">ACFQ2Z_05660</name>
</gene>
<evidence type="ECO:0000256" key="5">
    <source>
        <dbReference type="ARBA" id="ARBA00023163"/>
    </source>
</evidence>
<dbReference type="PROSITE" id="PS51755">
    <property type="entry name" value="OMPR_PHOB"/>
    <property type="match status" value="1"/>
</dbReference>
<comment type="caution">
    <text evidence="10">The sequence shown here is derived from an EMBL/GenBank/DDBJ whole genome shotgun (WGS) entry which is preliminary data.</text>
</comment>
<evidence type="ECO:0000313" key="11">
    <source>
        <dbReference type="Proteomes" id="UP001597211"/>
    </source>
</evidence>
<dbReference type="Pfam" id="PF00486">
    <property type="entry name" value="Trans_reg_C"/>
    <property type="match status" value="1"/>
</dbReference>
<dbReference type="InterPro" id="IPR039420">
    <property type="entry name" value="WalR-like"/>
</dbReference>
<dbReference type="PROSITE" id="PS50110">
    <property type="entry name" value="RESPONSE_REGULATORY"/>
    <property type="match status" value="1"/>
</dbReference>
<dbReference type="RefSeq" id="WP_009224860.1">
    <property type="nucleotide sequence ID" value="NZ_JAKSXN010000003.1"/>
</dbReference>
<dbReference type="SUPFAM" id="SSF46894">
    <property type="entry name" value="C-terminal effector domain of the bipartite response regulators"/>
    <property type="match status" value="1"/>
</dbReference>
<dbReference type="InterPro" id="IPR001867">
    <property type="entry name" value="OmpR/PhoB-type_DNA-bd"/>
</dbReference>
<feature type="domain" description="OmpR/PhoB-type" evidence="9">
    <location>
        <begin position="141"/>
        <end position="240"/>
    </location>
</feature>
<keyword evidence="2" id="KW-0902">Two-component regulatory system</keyword>
<dbReference type="Pfam" id="PF00072">
    <property type="entry name" value="Response_reg"/>
    <property type="match status" value="1"/>
</dbReference>
<feature type="modified residue" description="4-aspartylphosphate" evidence="6">
    <location>
        <position position="64"/>
    </location>
</feature>
<sequence length="248" mass="28343">MSQSVKAGGGVPKLQVLVVDDEWNMRNLLRIYLTREGFEVKEATNGNEALEMAANHHFDIILLDLMLPDMDGWQVCKKIREKDHVAILMLTARSETKDKVYGLGIGADDYLTKPFEPEELLARVYSLIRRSAITQSIRRQEAALEFPHLRILPEGREVIIHDHSVEFTQKEFDLFISLAKSEQRAFSREELVNLIWGDEYEGEVRVVDTHIKNIREKTQKAGLGYNPIQTVWGVGYKFNGAGTSNEKE</sequence>
<keyword evidence="5" id="KW-0804">Transcription</keyword>
<evidence type="ECO:0000259" key="8">
    <source>
        <dbReference type="PROSITE" id="PS50110"/>
    </source>
</evidence>
<dbReference type="PANTHER" id="PTHR48111">
    <property type="entry name" value="REGULATOR OF RPOS"/>
    <property type="match status" value="1"/>
</dbReference>
<dbReference type="SMART" id="SM00448">
    <property type="entry name" value="REC"/>
    <property type="match status" value="1"/>
</dbReference>
<dbReference type="Gene3D" id="6.10.250.690">
    <property type="match status" value="1"/>
</dbReference>
<dbReference type="PANTHER" id="PTHR48111:SF21">
    <property type="entry name" value="DNA-BINDING DUAL MASTER TRANSCRIPTIONAL REGULATOR RPAA"/>
    <property type="match status" value="1"/>
</dbReference>
<keyword evidence="1 6" id="KW-0597">Phosphoprotein</keyword>
<dbReference type="CDD" id="cd00383">
    <property type="entry name" value="trans_reg_C"/>
    <property type="match status" value="1"/>
</dbReference>
<evidence type="ECO:0000256" key="2">
    <source>
        <dbReference type="ARBA" id="ARBA00023012"/>
    </source>
</evidence>
<evidence type="ECO:0000256" key="6">
    <source>
        <dbReference type="PROSITE-ProRule" id="PRU00169"/>
    </source>
</evidence>
<accession>A0ABW3S9E8</accession>
<dbReference type="Gene3D" id="1.10.10.10">
    <property type="entry name" value="Winged helix-like DNA-binding domain superfamily/Winged helix DNA-binding domain"/>
    <property type="match status" value="1"/>
</dbReference>
<dbReference type="SUPFAM" id="SSF52172">
    <property type="entry name" value="CheY-like"/>
    <property type="match status" value="1"/>
</dbReference>
<reference evidence="11" key="1">
    <citation type="journal article" date="2019" name="Int. J. Syst. Evol. Microbiol.">
        <title>The Global Catalogue of Microorganisms (GCM) 10K type strain sequencing project: providing services to taxonomists for standard genome sequencing and annotation.</title>
        <authorList>
            <consortium name="The Broad Institute Genomics Platform"/>
            <consortium name="The Broad Institute Genome Sequencing Center for Infectious Disease"/>
            <person name="Wu L."/>
            <person name="Ma J."/>
        </authorList>
    </citation>
    <scope>NUCLEOTIDE SEQUENCE [LARGE SCALE GENOMIC DNA]</scope>
    <source>
        <strain evidence="11">CCUG 48216</strain>
    </source>
</reference>
<keyword evidence="3" id="KW-0805">Transcription regulation</keyword>
<dbReference type="InterPro" id="IPR016032">
    <property type="entry name" value="Sig_transdc_resp-reg_C-effctor"/>
</dbReference>
<dbReference type="SMART" id="SM00862">
    <property type="entry name" value="Trans_reg_C"/>
    <property type="match status" value="1"/>
</dbReference>
<dbReference type="InterPro" id="IPR036388">
    <property type="entry name" value="WH-like_DNA-bd_sf"/>
</dbReference>
<evidence type="ECO:0000256" key="4">
    <source>
        <dbReference type="ARBA" id="ARBA00023125"/>
    </source>
</evidence>
<evidence type="ECO:0000313" key="10">
    <source>
        <dbReference type="EMBL" id="MFD1180837.1"/>
    </source>
</evidence>
<evidence type="ECO:0000256" key="7">
    <source>
        <dbReference type="PROSITE-ProRule" id="PRU01091"/>
    </source>
</evidence>
<keyword evidence="4 7" id="KW-0238">DNA-binding</keyword>
<keyword evidence="11" id="KW-1185">Reference proteome</keyword>
<name>A0ABW3S9E8_9BACL</name>
<dbReference type="InterPro" id="IPR001789">
    <property type="entry name" value="Sig_transdc_resp-reg_receiver"/>
</dbReference>
<dbReference type="CDD" id="cd17574">
    <property type="entry name" value="REC_OmpR"/>
    <property type="match status" value="1"/>
</dbReference>
<dbReference type="Proteomes" id="UP001597211">
    <property type="component" value="Unassembled WGS sequence"/>
</dbReference>
<dbReference type="EMBL" id="JBHTKZ010000006">
    <property type="protein sequence ID" value="MFD1180837.1"/>
    <property type="molecule type" value="Genomic_DNA"/>
</dbReference>
<feature type="domain" description="Response regulatory" evidence="8">
    <location>
        <begin position="15"/>
        <end position="128"/>
    </location>
</feature>
<dbReference type="InterPro" id="IPR011006">
    <property type="entry name" value="CheY-like_superfamily"/>
</dbReference>
<evidence type="ECO:0000259" key="9">
    <source>
        <dbReference type="PROSITE" id="PS51755"/>
    </source>
</evidence>
<evidence type="ECO:0000256" key="1">
    <source>
        <dbReference type="ARBA" id="ARBA00022553"/>
    </source>
</evidence>
<feature type="DNA-binding region" description="OmpR/PhoB-type" evidence="7">
    <location>
        <begin position="141"/>
        <end position="240"/>
    </location>
</feature>